<evidence type="ECO:0008006" key="3">
    <source>
        <dbReference type="Google" id="ProtNLM"/>
    </source>
</evidence>
<name>A0A382DIR6_9ZZZZ</name>
<sequence length="88" mass="9976">MENITYYTTLRLLHFIGMAAWFGTALAVTIIWSKKQTGDVDLVFDLITKVEMPASFFIPLTGVLMMIDQTHWLQVGWMQLKILVGLAA</sequence>
<feature type="transmembrane region" description="Helical" evidence="1">
    <location>
        <begin position="52"/>
        <end position="73"/>
    </location>
</feature>
<protein>
    <recommendedName>
        <fullName evidence="3">Urate oxidase N-terminal domain-containing protein</fullName>
    </recommendedName>
</protein>
<gene>
    <name evidence="2" type="ORF">METZ01_LOCUS190738</name>
</gene>
<feature type="transmembrane region" description="Helical" evidence="1">
    <location>
        <begin position="12"/>
        <end position="32"/>
    </location>
</feature>
<keyword evidence="1" id="KW-0812">Transmembrane</keyword>
<proteinExistence type="predicted"/>
<keyword evidence="1" id="KW-1133">Transmembrane helix</keyword>
<evidence type="ECO:0000313" key="2">
    <source>
        <dbReference type="EMBL" id="SVB37884.1"/>
    </source>
</evidence>
<reference evidence="2" key="1">
    <citation type="submission" date="2018-05" db="EMBL/GenBank/DDBJ databases">
        <authorList>
            <person name="Lanie J.A."/>
            <person name="Ng W.-L."/>
            <person name="Kazmierczak K.M."/>
            <person name="Andrzejewski T.M."/>
            <person name="Davidsen T.M."/>
            <person name="Wayne K.J."/>
            <person name="Tettelin H."/>
            <person name="Glass J.I."/>
            <person name="Rusch D."/>
            <person name="Podicherti R."/>
            <person name="Tsui H.-C.T."/>
            <person name="Winkler M.E."/>
        </authorList>
    </citation>
    <scope>NUCLEOTIDE SEQUENCE</scope>
</reference>
<dbReference type="AlphaFoldDB" id="A0A382DIR6"/>
<feature type="non-terminal residue" evidence="2">
    <location>
        <position position="88"/>
    </location>
</feature>
<organism evidence="2">
    <name type="scientific">marine metagenome</name>
    <dbReference type="NCBI Taxonomy" id="408172"/>
    <lineage>
        <taxon>unclassified sequences</taxon>
        <taxon>metagenomes</taxon>
        <taxon>ecological metagenomes</taxon>
    </lineage>
</organism>
<dbReference type="EMBL" id="UINC01039427">
    <property type="protein sequence ID" value="SVB37884.1"/>
    <property type="molecule type" value="Genomic_DNA"/>
</dbReference>
<accession>A0A382DIR6</accession>
<evidence type="ECO:0000256" key="1">
    <source>
        <dbReference type="SAM" id="Phobius"/>
    </source>
</evidence>
<keyword evidence="1" id="KW-0472">Membrane</keyword>